<comment type="caution">
    <text evidence="2">The sequence shown here is derived from an EMBL/GenBank/DDBJ whole genome shotgun (WGS) entry which is preliminary data.</text>
</comment>
<evidence type="ECO:0000259" key="1">
    <source>
        <dbReference type="Pfam" id="PF13843"/>
    </source>
</evidence>
<accession>A0A8K0D2I8</accession>
<organism evidence="2 3">
    <name type="scientific">Ignelater luminosus</name>
    <name type="common">Cucubano</name>
    <name type="synonym">Pyrophorus luminosus</name>
    <dbReference type="NCBI Taxonomy" id="2038154"/>
    <lineage>
        <taxon>Eukaryota</taxon>
        <taxon>Metazoa</taxon>
        <taxon>Ecdysozoa</taxon>
        <taxon>Arthropoda</taxon>
        <taxon>Hexapoda</taxon>
        <taxon>Insecta</taxon>
        <taxon>Pterygota</taxon>
        <taxon>Neoptera</taxon>
        <taxon>Endopterygota</taxon>
        <taxon>Coleoptera</taxon>
        <taxon>Polyphaga</taxon>
        <taxon>Elateriformia</taxon>
        <taxon>Elateroidea</taxon>
        <taxon>Elateridae</taxon>
        <taxon>Agrypninae</taxon>
        <taxon>Pyrophorini</taxon>
        <taxon>Ignelater</taxon>
    </lineage>
</organism>
<dbReference type="PANTHER" id="PTHR47055">
    <property type="entry name" value="DDE_TNP_1_7 DOMAIN-CONTAINING PROTEIN"/>
    <property type="match status" value="1"/>
</dbReference>
<dbReference type="OrthoDB" id="8040875at2759"/>
<reference evidence="2" key="1">
    <citation type="submission" date="2019-08" db="EMBL/GenBank/DDBJ databases">
        <title>The genome of the North American firefly Photinus pyralis.</title>
        <authorList>
            <consortium name="Photinus pyralis genome working group"/>
            <person name="Fallon T.R."/>
            <person name="Sander Lower S.E."/>
            <person name="Weng J.-K."/>
        </authorList>
    </citation>
    <scope>NUCLEOTIDE SEQUENCE</scope>
    <source>
        <strain evidence="2">TRF0915ILg1</strain>
        <tissue evidence="2">Whole body</tissue>
    </source>
</reference>
<dbReference type="Proteomes" id="UP000801492">
    <property type="component" value="Unassembled WGS sequence"/>
</dbReference>
<feature type="domain" description="PiggyBac transposable element-derived protein" evidence="1">
    <location>
        <begin position="75"/>
        <end position="198"/>
    </location>
</feature>
<gene>
    <name evidence="2" type="ORF">ILUMI_10184</name>
</gene>
<dbReference type="InterPro" id="IPR052638">
    <property type="entry name" value="PiggyBac_TE-derived"/>
</dbReference>
<dbReference type="Pfam" id="PF13843">
    <property type="entry name" value="DDE_Tnp_1_7"/>
    <property type="match status" value="1"/>
</dbReference>
<protein>
    <recommendedName>
        <fullName evidence="1">PiggyBac transposable element-derived protein domain-containing protein</fullName>
    </recommendedName>
</protein>
<sequence length="201" mass="22989">MERKIDWVSKTPLSDAELLHIADNFLSANIPNDLNFQADAKYEIILNNSGSTSDLAVSEIPSISGIGNVIESNDNQSNLYAVQRHKILNLKKEEFLKFLGINMFMGYHKLPNWRHYWSISEDLKIPIVPAAMSRDRFDSILKSPQWTLECGSERKIKYLVHFASNFHECRVITVKRTQKDGSKANTVGPLVKDYNTFMQIV</sequence>
<dbReference type="AlphaFoldDB" id="A0A8K0D2I8"/>
<name>A0A8K0D2I8_IGNLU</name>
<dbReference type="GO" id="GO:0043565">
    <property type="term" value="F:sequence-specific DNA binding"/>
    <property type="evidence" value="ECO:0007669"/>
    <property type="project" value="TreeGrafter"/>
</dbReference>
<evidence type="ECO:0000313" key="2">
    <source>
        <dbReference type="EMBL" id="KAF2895991.1"/>
    </source>
</evidence>
<evidence type="ECO:0000313" key="3">
    <source>
        <dbReference type="Proteomes" id="UP000801492"/>
    </source>
</evidence>
<keyword evidence="3" id="KW-1185">Reference proteome</keyword>
<dbReference type="EMBL" id="VTPC01005453">
    <property type="protein sequence ID" value="KAF2895991.1"/>
    <property type="molecule type" value="Genomic_DNA"/>
</dbReference>
<proteinExistence type="predicted"/>
<dbReference type="PANTHER" id="PTHR47055:SF3">
    <property type="entry name" value="PHORBOL-ESTER_DAG-TYPE DOMAIN-CONTAINING PROTEIN"/>
    <property type="match status" value="1"/>
</dbReference>
<dbReference type="InterPro" id="IPR029526">
    <property type="entry name" value="PGBD"/>
</dbReference>